<dbReference type="EMBL" id="JACHJQ010000003">
    <property type="protein sequence ID" value="MBB4906924.1"/>
    <property type="molecule type" value="Genomic_DNA"/>
</dbReference>
<reference evidence="3 4" key="1">
    <citation type="submission" date="2020-08" db="EMBL/GenBank/DDBJ databases">
        <title>Genomic Encyclopedia of Type Strains, Phase III (KMG-III): the genomes of soil and plant-associated and newly described type strains.</title>
        <authorList>
            <person name="Whitman W."/>
        </authorList>
    </citation>
    <scope>NUCLEOTIDE SEQUENCE [LARGE SCALE GENOMIC DNA]</scope>
    <source>
        <strain evidence="3 4">CECT 8960</strain>
    </source>
</reference>
<comment type="similarity">
    <text evidence="1">Belongs to the phD/YefM antitoxin family.</text>
</comment>
<dbReference type="Proteomes" id="UP000520767">
    <property type="component" value="Unassembled WGS sequence"/>
</dbReference>
<dbReference type="InterPro" id="IPR036165">
    <property type="entry name" value="YefM-like_sf"/>
</dbReference>
<dbReference type="RefSeq" id="WP_184811065.1">
    <property type="nucleotide sequence ID" value="NZ_JACHJQ010000003.1"/>
</dbReference>
<gene>
    <name evidence="3" type="ORF">FHR82_003144</name>
</gene>
<evidence type="ECO:0000313" key="3">
    <source>
        <dbReference type="EMBL" id="MBB4906924.1"/>
    </source>
</evidence>
<proteinExistence type="inferred from homology"/>
<dbReference type="PANTHER" id="PTHR35377">
    <property type="entry name" value="ANTITOXIN VAPB49-RELATED-RELATED"/>
    <property type="match status" value="1"/>
</dbReference>
<comment type="caution">
    <text evidence="3">The sequence shown here is derived from an EMBL/GenBank/DDBJ whole genome shotgun (WGS) entry which is preliminary data.</text>
</comment>
<dbReference type="InterPro" id="IPR051416">
    <property type="entry name" value="phD-YefM_TA_antitoxins"/>
</dbReference>
<dbReference type="SUPFAM" id="SSF143120">
    <property type="entry name" value="YefM-like"/>
    <property type="match status" value="1"/>
</dbReference>
<evidence type="ECO:0000256" key="1">
    <source>
        <dbReference type="ARBA" id="ARBA00009981"/>
    </source>
</evidence>
<dbReference type="PANTHER" id="PTHR35377:SF5">
    <property type="entry name" value="ANTITOXIN VAPB46"/>
    <property type="match status" value="1"/>
</dbReference>
<sequence length="99" mass="10772">MTVDDDLARVGIRELRDNLKDVLDKVELGATVEVTKNGRTIAMIVPRPSGDPVDRLVAEGRLLPSRSGNSTVRLPRRIQASPSGPSSGEVLDDLRAERQ</sequence>
<protein>
    <submittedName>
        <fullName evidence="3">Prevent-host-death family protein</fullName>
    </submittedName>
</protein>
<evidence type="ECO:0000313" key="4">
    <source>
        <dbReference type="Proteomes" id="UP000520767"/>
    </source>
</evidence>
<keyword evidence="4" id="KW-1185">Reference proteome</keyword>
<evidence type="ECO:0000256" key="2">
    <source>
        <dbReference type="SAM" id="MobiDB-lite"/>
    </source>
</evidence>
<dbReference type="GO" id="GO:0097351">
    <property type="term" value="F:toxin sequestering activity"/>
    <property type="evidence" value="ECO:0007669"/>
    <property type="project" value="TreeGrafter"/>
</dbReference>
<dbReference type="Gene3D" id="3.40.1620.10">
    <property type="entry name" value="YefM-like domain"/>
    <property type="match status" value="1"/>
</dbReference>
<dbReference type="AlphaFoldDB" id="A0A7W7Q4P3"/>
<organism evidence="3 4">
    <name type="scientific">Actinophytocola algeriensis</name>
    <dbReference type="NCBI Taxonomy" id="1768010"/>
    <lineage>
        <taxon>Bacteria</taxon>
        <taxon>Bacillati</taxon>
        <taxon>Actinomycetota</taxon>
        <taxon>Actinomycetes</taxon>
        <taxon>Pseudonocardiales</taxon>
        <taxon>Pseudonocardiaceae</taxon>
    </lineage>
</organism>
<accession>A0A7W7Q4P3</accession>
<name>A0A7W7Q4P3_9PSEU</name>
<dbReference type="NCBIfam" id="TIGR01552">
    <property type="entry name" value="phd_fam"/>
    <property type="match status" value="1"/>
</dbReference>
<feature type="region of interest" description="Disordered" evidence="2">
    <location>
        <begin position="61"/>
        <end position="99"/>
    </location>
</feature>